<sequence length="84" mass="9226">MFSGVNVSAQNSIFSFSTMSVTPFVRATASLLSDKKQQANIGKDDIPVVHLQIPIQYTLGFLRVDMPGHRIGVRRFGNTTPYPG</sequence>
<dbReference type="AlphaFoldDB" id="A0A482J3R5"/>
<dbReference type="Proteomes" id="UP000253772">
    <property type="component" value="Plasmid p1"/>
</dbReference>
<reference evidence="1 2" key="1">
    <citation type="submission" date="2019-03" db="EMBL/GenBank/DDBJ databases">
        <title>Comparative insights into the high quality Complete genome sequence of highly metal resistant Cupriavidus metallidurans strain BS1 isolated from a gold-copper mine.</title>
        <authorList>
            <person name="Mazhar H.S."/>
            <person name="Rensing C."/>
        </authorList>
    </citation>
    <scope>NUCLEOTIDE SEQUENCE [LARGE SCALE GENOMIC DNA]</scope>
    <source>
        <strain evidence="1 2">BS1</strain>
        <plasmid evidence="1 2">p1</plasmid>
    </source>
</reference>
<keyword evidence="1" id="KW-0614">Plasmid</keyword>
<gene>
    <name evidence="1" type="ORF">DDF84_033230</name>
</gene>
<evidence type="ECO:0000313" key="2">
    <source>
        <dbReference type="Proteomes" id="UP000253772"/>
    </source>
</evidence>
<accession>A0A482J3R5</accession>
<geneLocation type="plasmid" evidence="1">
    <name>p1</name>
</geneLocation>
<protein>
    <submittedName>
        <fullName evidence="1">Uncharacterized protein</fullName>
    </submittedName>
</protein>
<evidence type="ECO:0000313" key="1">
    <source>
        <dbReference type="EMBL" id="QBP14563.1"/>
    </source>
</evidence>
<organism evidence="1 2">
    <name type="scientific">Cupriavidus metallidurans</name>
    <dbReference type="NCBI Taxonomy" id="119219"/>
    <lineage>
        <taxon>Bacteria</taxon>
        <taxon>Pseudomonadati</taxon>
        <taxon>Pseudomonadota</taxon>
        <taxon>Betaproteobacteria</taxon>
        <taxon>Burkholderiales</taxon>
        <taxon>Burkholderiaceae</taxon>
        <taxon>Cupriavidus</taxon>
    </lineage>
</organism>
<proteinExistence type="predicted"/>
<name>A0A482J3R5_9BURK</name>
<dbReference type="EMBL" id="CP037902">
    <property type="protein sequence ID" value="QBP14563.1"/>
    <property type="molecule type" value="Genomic_DNA"/>
</dbReference>
<dbReference type="RefSeq" id="WP_128646548.1">
    <property type="nucleotide sequence ID" value="NZ_CP037902.1"/>
</dbReference>